<dbReference type="EC" id="3.1.3.27" evidence="1"/>
<comment type="function">
    <text evidence="1">Lipid phosphatase which dephosphorylates phosphatidylglycerophosphate (PGP) to phosphatidylglycerol (PG).</text>
</comment>
<dbReference type="PANTHER" id="PTHR36305">
    <property type="entry name" value="PHOSPHATIDYLGLYCEROPHOSPHATASE A"/>
    <property type="match status" value="1"/>
</dbReference>
<comment type="pathway">
    <text evidence="1">Phospholipid metabolism; phosphatidylglycerol biosynthesis; phosphatidylglycerol from CDP-diacylglycerol: step 2/2.</text>
</comment>
<dbReference type="CDD" id="cd06971">
    <property type="entry name" value="PgpA"/>
    <property type="match status" value="1"/>
</dbReference>
<proteinExistence type="predicted"/>
<accession>A0A345Y8N3</accession>
<evidence type="ECO:0000259" key="3">
    <source>
        <dbReference type="Pfam" id="PF04608"/>
    </source>
</evidence>
<keyword evidence="1" id="KW-0443">Lipid metabolism</keyword>
<dbReference type="PANTHER" id="PTHR36305:SF1">
    <property type="entry name" value="PHOSPHATIDYLGLYCEROPHOSPHATASE A"/>
    <property type="match status" value="1"/>
</dbReference>
<evidence type="ECO:0000313" key="5">
    <source>
        <dbReference type="Proteomes" id="UP000254537"/>
    </source>
</evidence>
<dbReference type="GO" id="GO:0046872">
    <property type="term" value="F:metal ion binding"/>
    <property type="evidence" value="ECO:0007669"/>
    <property type="project" value="UniProtKB-KW"/>
</dbReference>
<dbReference type="Proteomes" id="UP000254537">
    <property type="component" value="Chromosome"/>
</dbReference>
<keyword evidence="1" id="KW-0460">Magnesium</keyword>
<dbReference type="InterPro" id="IPR036681">
    <property type="entry name" value="PgpA-like_sf"/>
</dbReference>
<evidence type="ECO:0000256" key="2">
    <source>
        <dbReference type="SAM" id="Phobius"/>
    </source>
</evidence>
<comment type="catalytic activity">
    <reaction evidence="1">
        <text>a 1,2-diacyl-sn-glycero-3-phospho-(1'-sn-glycero-3'-phosphate) + H2O = a 1,2-diacyl-sn-glycero-3-phospho-(1'-sn-glycerol) + phosphate</text>
        <dbReference type="Rhea" id="RHEA:33751"/>
        <dbReference type="ChEBI" id="CHEBI:15377"/>
        <dbReference type="ChEBI" id="CHEBI:43474"/>
        <dbReference type="ChEBI" id="CHEBI:60110"/>
        <dbReference type="ChEBI" id="CHEBI:64716"/>
        <dbReference type="EC" id="3.1.3.27"/>
    </reaction>
</comment>
<comment type="cofactor">
    <cofactor evidence="1">
        <name>Mg(2+)</name>
        <dbReference type="ChEBI" id="CHEBI:18420"/>
    </cofactor>
</comment>
<evidence type="ECO:0000256" key="1">
    <source>
        <dbReference type="PIRNR" id="PIRNR006162"/>
    </source>
</evidence>
<dbReference type="RefSeq" id="WP_115434213.1">
    <property type="nucleotide sequence ID" value="NZ_CP031337.1"/>
</dbReference>
<keyword evidence="1 2" id="KW-0812">Transmembrane</keyword>
<keyword evidence="1" id="KW-0378">Hydrolase</keyword>
<dbReference type="Pfam" id="PF04608">
    <property type="entry name" value="PgpA"/>
    <property type="match status" value="1"/>
</dbReference>
<organism evidence="4 5">
    <name type="scientific">Crenobacter cavernae</name>
    <dbReference type="NCBI Taxonomy" id="2290923"/>
    <lineage>
        <taxon>Bacteria</taxon>
        <taxon>Pseudomonadati</taxon>
        <taxon>Pseudomonadota</taxon>
        <taxon>Betaproteobacteria</taxon>
        <taxon>Neisseriales</taxon>
        <taxon>Neisseriaceae</taxon>
        <taxon>Crenobacter</taxon>
    </lineage>
</organism>
<comment type="subcellular location">
    <subcellularLocation>
        <location evidence="1">Cell inner membrane</location>
        <topology evidence="1">Multi-pass membrane protein</topology>
    </subcellularLocation>
</comment>
<dbReference type="AlphaFoldDB" id="A0A345Y8N3"/>
<dbReference type="GO" id="GO:0008962">
    <property type="term" value="F:phosphatidylglycerophosphatase activity"/>
    <property type="evidence" value="ECO:0007669"/>
    <property type="project" value="UniProtKB-EC"/>
</dbReference>
<keyword evidence="1 2" id="KW-0472">Membrane</keyword>
<feature type="transmembrane region" description="Helical" evidence="2">
    <location>
        <begin position="32"/>
        <end position="51"/>
    </location>
</feature>
<dbReference type="KEGG" id="ccah:DWG20_13055"/>
<dbReference type="SUPFAM" id="SSF101307">
    <property type="entry name" value="YutG-like"/>
    <property type="match status" value="1"/>
</dbReference>
<keyword evidence="1" id="KW-0997">Cell inner membrane</keyword>
<keyword evidence="1" id="KW-0595">Phospholipid degradation</keyword>
<dbReference type="OrthoDB" id="9804091at2"/>
<dbReference type="GO" id="GO:0009395">
    <property type="term" value="P:phospholipid catabolic process"/>
    <property type="evidence" value="ECO:0007669"/>
    <property type="project" value="UniProtKB-KW"/>
</dbReference>
<keyword evidence="1" id="KW-0442">Lipid degradation</keyword>
<dbReference type="InterPro" id="IPR026037">
    <property type="entry name" value="PgpA"/>
</dbReference>
<evidence type="ECO:0000313" key="4">
    <source>
        <dbReference type="EMBL" id="AXK40285.1"/>
    </source>
</evidence>
<protein>
    <recommendedName>
        <fullName evidence="1">Phosphatidylglycerophosphatase A</fullName>
        <ecNumber evidence="1">3.1.3.27</ecNumber>
    </recommendedName>
    <alternativeName>
        <fullName evidence="1">Phosphatidylglycerolphosphate phosphatase A</fullName>
    </alternativeName>
</protein>
<feature type="domain" description="YutG/PgpA" evidence="3">
    <location>
        <begin position="20"/>
        <end position="159"/>
    </location>
</feature>
<keyword evidence="1" id="KW-0479">Metal-binding</keyword>
<name>A0A345Y8N3_9NEIS</name>
<dbReference type="InterPro" id="IPR007686">
    <property type="entry name" value="YutG/PgpA"/>
</dbReference>
<keyword evidence="1" id="KW-1208">Phospholipid metabolism</keyword>
<dbReference type="PIRSF" id="PIRSF006162">
    <property type="entry name" value="PgpA"/>
    <property type="match status" value="1"/>
</dbReference>
<dbReference type="GO" id="GO:0006655">
    <property type="term" value="P:phosphatidylglycerol biosynthetic process"/>
    <property type="evidence" value="ECO:0007669"/>
    <property type="project" value="UniProtKB-UniPathway"/>
</dbReference>
<dbReference type="EMBL" id="CP031337">
    <property type="protein sequence ID" value="AXK40285.1"/>
    <property type="molecule type" value="Genomic_DNA"/>
</dbReference>
<gene>
    <name evidence="4" type="ORF">DWG20_13055</name>
</gene>
<keyword evidence="2" id="KW-1133">Transmembrane helix</keyword>
<keyword evidence="1" id="KW-1003">Cell membrane</keyword>
<feature type="transmembrane region" description="Helical" evidence="2">
    <location>
        <begin position="58"/>
        <end position="81"/>
    </location>
</feature>
<feature type="transmembrane region" description="Helical" evidence="2">
    <location>
        <begin position="138"/>
        <end position="160"/>
    </location>
</feature>
<dbReference type="UniPathway" id="UPA00084">
    <property type="reaction ID" value="UER00504"/>
</dbReference>
<dbReference type="GO" id="GO:0005886">
    <property type="term" value="C:plasma membrane"/>
    <property type="evidence" value="ECO:0007669"/>
    <property type="project" value="UniProtKB-SubCell"/>
</dbReference>
<sequence length="165" mass="17399">MTTLPKPDFAFLTRHPAHFIAFGFGSGLAPRAPGTFGTLVALPLYALLAAAGLSAIQIAWLCVPLFVVGCWASAVACRALGVHDHGGIVIDEIVAMLAVLAFAPASIAGWGVAFVLFRLFDIAKPWPIRWLDARVHGGFGVMVDDALAALFAVVVLRLLVDVLPL</sequence>
<reference evidence="4 5" key="1">
    <citation type="submission" date="2018-07" db="EMBL/GenBank/DDBJ databases">
        <title>Crenobacter cavernae sp. nov., isolated from a karst cave.</title>
        <authorList>
            <person name="Zhu H."/>
        </authorList>
    </citation>
    <scope>NUCLEOTIDE SEQUENCE [LARGE SCALE GENOMIC DNA]</scope>
    <source>
        <strain evidence="4 5">K1W11S-77</strain>
    </source>
</reference>
<feature type="transmembrane region" description="Helical" evidence="2">
    <location>
        <begin position="93"/>
        <end position="117"/>
    </location>
</feature>